<feature type="transmembrane region" description="Helical" evidence="10">
    <location>
        <begin position="87"/>
        <end position="106"/>
    </location>
</feature>
<name>A0A1I6K657_9SPHN</name>
<evidence type="ECO:0000313" key="11">
    <source>
        <dbReference type="EMBL" id="SFR86320.1"/>
    </source>
</evidence>
<gene>
    <name evidence="11" type="ORF">SAMN05192580_1336</name>
</gene>
<dbReference type="Pfam" id="PF04973">
    <property type="entry name" value="NMN_transporter"/>
    <property type="match status" value="1"/>
</dbReference>
<feature type="transmembrane region" description="Helical" evidence="10">
    <location>
        <begin position="112"/>
        <end position="132"/>
    </location>
</feature>
<dbReference type="GO" id="GO:0034257">
    <property type="term" value="F:nicotinamide riboside transmembrane transporter activity"/>
    <property type="evidence" value="ECO:0007669"/>
    <property type="project" value="InterPro"/>
</dbReference>
<evidence type="ECO:0000256" key="9">
    <source>
        <dbReference type="ARBA" id="ARBA00023136"/>
    </source>
</evidence>
<evidence type="ECO:0000256" key="7">
    <source>
        <dbReference type="ARBA" id="ARBA00022692"/>
    </source>
</evidence>
<dbReference type="PANTHER" id="PTHR36122">
    <property type="entry name" value="NICOTINAMIDE RIBOSIDE TRANSPORTER PNUC"/>
    <property type="match status" value="1"/>
</dbReference>
<protein>
    <recommendedName>
        <fullName evidence="4">Nicotinamide riboside transporter PnuC</fullName>
    </recommendedName>
</protein>
<dbReference type="NCBIfam" id="TIGR01528">
    <property type="entry name" value="NMN_trans_PnuC"/>
    <property type="match status" value="1"/>
</dbReference>
<proteinExistence type="inferred from homology"/>
<evidence type="ECO:0000256" key="10">
    <source>
        <dbReference type="SAM" id="Phobius"/>
    </source>
</evidence>
<keyword evidence="9 10" id="KW-0472">Membrane</keyword>
<feature type="transmembrane region" description="Helical" evidence="10">
    <location>
        <begin position="162"/>
        <end position="179"/>
    </location>
</feature>
<feature type="transmembrane region" description="Helical" evidence="10">
    <location>
        <begin position="139"/>
        <end position="156"/>
    </location>
</feature>
<dbReference type="STRING" id="1166337.SAMN05192580_1336"/>
<dbReference type="EMBL" id="FOZG01000001">
    <property type="protein sequence ID" value="SFR86320.1"/>
    <property type="molecule type" value="Genomic_DNA"/>
</dbReference>
<evidence type="ECO:0000256" key="8">
    <source>
        <dbReference type="ARBA" id="ARBA00022989"/>
    </source>
</evidence>
<dbReference type="Proteomes" id="UP000198824">
    <property type="component" value="Unassembled WGS sequence"/>
</dbReference>
<evidence type="ECO:0000256" key="5">
    <source>
        <dbReference type="ARBA" id="ARBA00022448"/>
    </source>
</evidence>
<dbReference type="OrthoDB" id="9791248at2"/>
<evidence type="ECO:0000313" key="12">
    <source>
        <dbReference type="Proteomes" id="UP000198824"/>
    </source>
</evidence>
<organism evidence="11 12">
    <name type="scientific">Sphingomonas jatrophae</name>
    <dbReference type="NCBI Taxonomy" id="1166337"/>
    <lineage>
        <taxon>Bacteria</taxon>
        <taxon>Pseudomonadati</taxon>
        <taxon>Pseudomonadota</taxon>
        <taxon>Alphaproteobacteria</taxon>
        <taxon>Sphingomonadales</taxon>
        <taxon>Sphingomonadaceae</taxon>
        <taxon>Sphingomonas</taxon>
    </lineage>
</organism>
<dbReference type="PANTHER" id="PTHR36122:SF2">
    <property type="entry name" value="NICOTINAMIDE RIBOSIDE TRANSPORTER PNUC"/>
    <property type="match status" value="1"/>
</dbReference>
<evidence type="ECO:0000256" key="3">
    <source>
        <dbReference type="ARBA" id="ARBA00006669"/>
    </source>
</evidence>
<feature type="transmembrane region" description="Helical" evidence="10">
    <location>
        <begin position="50"/>
        <end position="67"/>
    </location>
</feature>
<dbReference type="InterPro" id="IPR006419">
    <property type="entry name" value="NMN_transpt_PnuC"/>
</dbReference>
<evidence type="ECO:0000256" key="4">
    <source>
        <dbReference type="ARBA" id="ARBA00017522"/>
    </source>
</evidence>
<keyword evidence="6" id="KW-1003">Cell membrane</keyword>
<accession>A0A1I6K657</accession>
<comment type="function">
    <text evidence="1">Required for nicotinamide riboside transport across the inner membrane.</text>
</comment>
<comment type="similarity">
    <text evidence="3">Belongs to the nicotinamide ribonucleoside (NR) uptake permease (TC 4.B.1) family.</text>
</comment>
<feature type="transmembrane region" description="Helical" evidence="10">
    <location>
        <begin position="24"/>
        <end position="44"/>
    </location>
</feature>
<dbReference type="AlphaFoldDB" id="A0A1I6K657"/>
<reference evidence="11 12" key="1">
    <citation type="submission" date="2016-10" db="EMBL/GenBank/DDBJ databases">
        <authorList>
            <person name="de Groot N.N."/>
        </authorList>
    </citation>
    <scope>NUCLEOTIDE SEQUENCE [LARGE SCALE GENOMIC DNA]</scope>
    <source>
        <strain evidence="11 12">S5-249</strain>
    </source>
</reference>
<dbReference type="RefSeq" id="WP_093312587.1">
    <property type="nucleotide sequence ID" value="NZ_FOZG01000001.1"/>
</dbReference>
<evidence type="ECO:0000256" key="1">
    <source>
        <dbReference type="ARBA" id="ARBA00002672"/>
    </source>
</evidence>
<keyword evidence="12" id="KW-1185">Reference proteome</keyword>
<keyword evidence="8 10" id="KW-1133">Transmembrane helix</keyword>
<dbReference type="GO" id="GO:0005886">
    <property type="term" value="C:plasma membrane"/>
    <property type="evidence" value="ECO:0007669"/>
    <property type="project" value="UniProtKB-SubCell"/>
</dbReference>
<keyword evidence="7 10" id="KW-0812">Transmembrane</keyword>
<comment type="subcellular location">
    <subcellularLocation>
        <location evidence="2">Cell membrane</location>
        <topology evidence="2">Multi-pass membrane protein</topology>
    </subcellularLocation>
</comment>
<keyword evidence="5" id="KW-0813">Transport</keyword>
<evidence type="ECO:0000256" key="6">
    <source>
        <dbReference type="ARBA" id="ARBA00022475"/>
    </source>
</evidence>
<evidence type="ECO:0000256" key="2">
    <source>
        <dbReference type="ARBA" id="ARBA00004651"/>
    </source>
</evidence>
<sequence length="192" mass="21395">MSVLELVAVALGLGNILLLVRRSVWNFPFGIAMVALYAMIFWQAQLYSDALLQLFFIVVNAWGWALWSRNREAVGDIIVRSMSPRLIAGSAVCGTAAIFIWGLLEARLTDAAYPWLDAGVAIASVIAQILLARRYIENWLVWIGVDIASILLYALKGLHPTMMLYTLFLALSAWGWIEWRRAERVQGRGAAA</sequence>